<comment type="caution">
    <text evidence="1">The sequence shown here is derived from an EMBL/GenBank/DDBJ whole genome shotgun (WGS) entry which is preliminary data.</text>
</comment>
<evidence type="ECO:0000313" key="2">
    <source>
        <dbReference type="Proteomes" id="UP000694240"/>
    </source>
</evidence>
<accession>A0A8T2D384</accession>
<proteinExistence type="predicted"/>
<protein>
    <submittedName>
        <fullName evidence="1">Uncharacterized protein</fullName>
    </submittedName>
</protein>
<name>A0A8T2D384_9BRAS</name>
<keyword evidence="2" id="KW-1185">Reference proteome</keyword>
<organism evidence="1 2">
    <name type="scientific">Arabidopsis thaliana x Arabidopsis arenosa</name>
    <dbReference type="NCBI Taxonomy" id="1240361"/>
    <lineage>
        <taxon>Eukaryota</taxon>
        <taxon>Viridiplantae</taxon>
        <taxon>Streptophyta</taxon>
        <taxon>Embryophyta</taxon>
        <taxon>Tracheophyta</taxon>
        <taxon>Spermatophyta</taxon>
        <taxon>Magnoliopsida</taxon>
        <taxon>eudicotyledons</taxon>
        <taxon>Gunneridae</taxon>
        <taxon>Pentapetalae</taxon>
        <taxon>rosids</taxon>
        <taxon>malvids</taxon>
        <taxon>Brassicales</taxon>
        <taxon>Brassicaceae</taxon>
        <taxon>Camelineae</taxon>
        <taxon>Arabidopsis</taxon>
    </lineage>
</organism>
<dbReference type="Proteomes" id="UP000694240">
    <property type="component" value="Chromosome 5"/>
</dbReference>
<dbReference type="AlphaFoldDB" id="A0A8T2D384"/>
<gene>
    <name evidence="1" type="ORF">ISN45_At05g035450</name>
</gene>
<reference evidence="1 2" key="1">
    <citation type="submission" date="2020-12" db="EMBL/GenBank/DDBJ databases">
        <title>Concerted genomic and epigenomic changes stabilize Arabidopsis allopolyploids.</title>
        <authorList>
            <person name="Chen Z."/>
        </authorList>
    </citation>
    <scope>NUCLEOTIDE SEQUENCE [LARGE SCALE GENOMIC DNA]</scope>
    <source>
        <strain evidence="1">Allo738</strain>
        <tissue evidence="1">Leaf</tissue>
    </source>
</reference>
<sequence length="31" mass="3872">MTPAMETEKLVKIHTDAERLKSRNYYYYYRT</sequence>
<evidence type="ECO:0000313" key="1">
    <source>
        <dbReference type="EMBL" id="KAG7604473.1"/>
    </source>
</evidence>
<dbReference type="EMBL" id="JAEFBK010000005">
    <property type="protein sequence ID" value="KAG7604473.1"/>
    <property type="molecule type" value="Genomic_DNA"/>
</dbReference>